<evidence type="ECO:0000313" key="3">
    <source>
        <dbReference type="Proteomes" id="UP000178700"/>
    </source>
</evidence>
<dbReference type="Gene3D" id="3.20.20.100">
    <property type="entry name" value="NADP-dependent oxidoreductase domain"/>
    <property type="match status" value="1"/>
</dbReference>
<dbReference type="GO" id="GO:0016491">
    <property type="term" value="F:oxidoreductase activity"/>
    <property type="evidence" value="ECO:0007669"/>
    <property type="project" value="InterPro"/>
</dbReference>
<sequence length="265" mass="30958">MTIPKIIYGTAWKEEATEELVLTALKTGFKAIDTANQRKHYNEAAVGNAIIKSNIPRNQLFLQTKFTYVGGQDHRLPYEPHQDYQTQVRQSFQSSLQHLQTNYIDSYLLHGPLTRHDLTPTDLQVWTEMEKIHQEKQTYHLGISNVNLKQLQQLYENAIIKPTFVQNRCYAQFAWDKEIRQYCKHKNIIYQGFSLLTANSFVLPQLQQIAVKYNKTPTQLIFRFAQQIGILPLTGTTNPQHMKQDLELNFELSEEEIKFIENITE</sequence>
<dbReference type="AlphaFoldDB" id="A0A1F6V9B1"/>
<dbReference type="InterPro" id="IPR036812">
    <property type="entry name" value="NAD(P)_OxRdtase_dom_sf"/>
</dbReference>
<dbReference type="EMBL" id="MFTJ01000015">
    <property type="protein sequence ID" value="OGI66195.1"/>
    <property type="molecule type" value="Genomic_DNA"/>
</dbReference>
<evidence type="ECO:0000313" key="2">
    <source>
        <dbReference type="EMBL" id="OGI66195.1"/>
    </source>
</evidence>
<dbReference type="Pfam" id="PF00248">
    <property type="entry name" value="Aldo_ket_red"/>
    <property type="match status" value="1"/>
</dbReference>
<dbReference type="PANTHER" id="PTHR43827:SF8">
    <property type="entry name" value="ALDO_KETO REDUCTASE FAMILY PROTEIN"/>
    <property type="match status" value="1"/>
</dbReference>
<feature type="domain" description="NADP-dependent oxidoreductase" evidence="1">
    <location>
        <begin position="12"/>
        <end position="263"/>
    </location>
</feature>
<dbReference type="SUPFAM" id="SSF51430">
    <property type="entry name" value="NAD(P)-linked oxidoreductase"/>
    <property type="match status" value="1"/>
</dbReference>
<comment type="caution">
    <text evidence="2">The sequence shown here is derived from an EMBL/GenBank/DDBJ whole genome shotgun (WGS) entry which is preliminary data.</text>
</comment>
<reference evidence="2 3" key="1">
    <citation type="journal article" date="2016" name="Nat. Commun.">
        <title>Thousands of microbial genomes shed light on interconnected biogeochemical processes in an aquifer system.</title>
        <authorList>
            <person name="Anantharaman K."/>
            <person name="Brown C.T."/>
            <person name="Hug L.A."/>
            <person name="Sharon I."/>
            <person name="Castelle C.J."/>
            <person name="Probst A.J."/>
            <person name="Thomas B.C."/>
            <person name="Singh A."/>
            <person name="Wilkins M.J."/>
            <person name="Karaoz U."/>
            <person name="Brodie E.L."/>
            <person name="Williams K.H."/>
            <person name="Hubbard S.S."/>
            <person name="Banfield J.F."/>
        </authorList>
    </citation>
    <scope>NUCLEOTIDE SEQUENCE [LARGE SCALE GENOMIC DNA]</scope>
</reference>
<evidence type="ECO:0000259" key="1">
    <source>
        <dbReference type="Pfam" id="PF00248"/>
    </source>
</evidence>
<dbReference type="InterPro" id="IPR023210">
    <property type="entry name" value="NADP_OxRdtase_dom"/>
</dbReference>
<proteinExistence type="predicted"/>
<name>A0A1F6V9B1_9BACT</name>
<dbReference type="CDD" id="cd19071">
    <property type="entry name" value="AKR_AKR1-5-like"/>
    <property type="match status" value="1"/>
</dbReference>
<dbReference type="Proteomes" id="UP000178700">
    <property type="component" value="Unassembled WGS sequence"/>
</dbReference>
<dbReference type="InterPro" id="IPR020471">
    <property type="entry name" value="AKR"/>
</dbReference>
<organism evidence="2 3">
    <name type="scientific">Candidatus Nomurabacteria bacterium RIFCSPHIGHO2_01_FULL_39_10</name>
    <dbReference type="NCBI Taxonomy" id="1801733"/>
    <lineage>
        <taxon>Bacteria</taxon>
        <taxon>Candidatus Nomuraibacteriota</taxon>
    </lineage>
</organism>
<dbReference type="PRINTS" id="PR00069">
    <property type="entry name" value="ALDKETRDTASE"/>
</dbReference>
<protein>
    <submittedName>
        <fullName evidence="2">Xylose reductase</fullName>
    </submittedName>
</protein>
<accession>A0A1F6V9B1</accession>
<dbReference type="PANTHER" id="PTHR43827">
    <property type="entry name" value="2,5-DIKETO-D-GLUCONIC ACID REDUCTASE"/>
    <property type="match status" value="1"/>
</dbReference>
<gene>
    <name evidence="2" type="ORF">A2642_03405</name>
</gene>